<keyword evidence="6" id="KW-1185">Reference proteome</keyword>
<evidence type="ECO:0000259" key="4">
    <source>
        <dbReference type="SMART" id="SM00739"/>
    </source>
</evidence>
<evidence type="ECO:0000256" key="1">
    <source>
        <dbReference type="ARBA" id="ARBA00022814"/>
    </source>
</evidence>
<dbReference type="PANTHER" id="PTHR30265:SF4">
    <property type="entry name" value="KOW MOTIF FAMILY PROTEIN, EXPRESSED"/>
    <property type="match status" value="1"/>
</dbReference>
<evidence type="ECO:0000256" key="2">
    <source>
        <dbReference type="ARBA" id="ARBA00023015"/>
    </source>
</evidence>
<dbReference type="NCBIfam" id="NF033644">
    <property type="entry name" value="antiterm_UpxY"/>
    <property type="match status" value="1"/>
</dbReference>
<organism evidence="5 6">
    <name type="scientific">Mucilaginibacter aquariorum</name>
    <dbReference type="NCBI Taxonomy" id="2967225"/>
    <lineage>
        <taxon>Bacteria</taxon>
        <taxon>Pseudomonadati</taxon>
        <taxon>Bacteroidota</taxon>
        <taxon>Sphingobacteriia</taxon>
        <taxon>Sphingobacteriales</taxon>
        <taxon>Sphingobacteriaceae</taxon>
        <taxon>Mucilaginibacter</taxon>
    </lineage>
</organism>
<evidence type="ECO:0000313" key="5">
    <source>
        <dbReference type="EMBL" id="MCQ6956543.1"/>
    </source>
</evidence>
<keyword evidence="1" id="KW-0889">Transcription antitermination</keyword>
<dbReference type="InterPro" id="IPR006645">
    <property type="entry name" value="NGN-like_dom"/>
</dbReference>
<dbReference type="EMBL" id="JANHOH010000001">
    <property type="protein sequence ID" value="MCQ6956543.1"/>
    <property type="molecule type" value="Genomic_DNA"/>
</dbReference>
<dbReference type="InterPro" id="IPR008991">
    <property type="entry name" value="Translation_prot_SH3-like_sf"/>
</dbReference>
<sequence>MELVYITKKNLSRRWLVIYTRPRWEKKVSQLLDTQGIISYCPVRKIENQWADRKKIVEVPLFASYVFTKVNALEECKVRQTLGVINFIYYQGKPAEVQDKVIEDIRHFLNICPDMEVVSLNNLSVGDKVRIKNGAFNNHEGEIIEIQGKHVLMMLDNLGCYLVARVPVNNIIIA</sequence>
<keyword evidence="2" id="KW-0805">Transcription regulation</keyword>
<name>A0ABT1SXU5_9SPHI</name>
<feature type="domain" description="KOW" evidence="4">
    <location>
        <begin position="122"/>
        <end position="149"/>
    </location>
</feature>
<dbReference type="Gene3D" id="3.30.70.940">
    <property type="entry name" value="NusG, N-terminal domain"/>
    <property type="match status" value="1"/>
</dbReference>
<comment type="caution">
    <text evidence="5">The sequence shown here is derived from an EMBL/GenBank/DDBJ whole genome shotgun (WGS) entry which is preliminary data.</text>
</comment>
<accession>A0ABT1SXU5</accession>
<dbReference type="RefSeq" id="WP_256536759.1">
    <property type="nucleotide sequence ID" value="NZ_JANHOH010000001.1"/>
</dbReference>
<keyword evidence="3" id="KW-0804">Transcription</keyword>
<dbReference type="Proteomes" id="UP001204376">
    <property type="component" value="Unassembled WGS sequence"/>
</dbReference>
<gene>
    <name evidence="5" type="ORF">NPE20_01175</name>
</gene>
<dbReference type="CDD" id="cd09895">
    <property type="entry name" value="NGN_SP_UpxY"/>
    <property type="match status" value="1"/>
</dbReference>
<dbReference type="InterPro" id="IPR005824">
    <property type="entry name" value="KOW"/>
</dbReference>
<reference evidence="5 6" key="1">
    <citation type="submission" date="2022-07" db="EMBL/GenBank/DDBJ databases">
        <title>Mucilaginibacter sp. JC4.</title>
        <authorList>
            <person name="Le V."/>
            <person name="Ko S.-R."/>
            <person name="Ahn C.-Y."/>
            <person name="Oh H.-M."/>
        </authorList>
    </citation>
    <scope>NUCLEOTIDE SEQUENCE [LARGE SCALE GENOMIC DNA]</scope>
    <source>
        <strain evidence="5 6">JC4</strain>
    </source>
</reference>
<evidence type="ECO:0000313" key="6">
    <source>
        <dbReference type="Proteomes" id="UP001204376"/>
    </source>
</evidence>
<dbReference type="SMART" id="SM00739">
    <property type="entry name" value="KOW"/>
    <property type="match status" value="1"/>
</dbReference>
<dbReference type="Pfam" id="PF02357">
    <property type="entry name" value="NusG"/>
    <property type="match status" value="1"/>
</dbReference>
<dbReference type="SUPFAM" id="SSF50104">
    <property type="entry name" value="Translation proteins SH3-like domain"/>
    <property type="match status" value="1"/>
</dbReference>
<dbReference type="SUPFAM" id="SSF82679">
    <property type="entry name" value="N-utilization substance G protein NusG, N-terminal domain"/>
    <property type="match status" value="1"/>
</dbReference>
<dbReference type="InterPro" id="IPR043425">
    <property type="entry name" value="NusG-like"/>
</dbReference>
<dbReference type="InterPro" id="IPR036735">
    <property type="entry name" value="NGN_dom_sf"/>
</dbReference>
<evidence type="ECO:0000256" key="3">
    <source>
        <dbReference type="ARBA" id="ARBA00023163"/>
    </source>
</evidence>
<protein>
    <submittedName>
        <fullName evidence="5">UpxY family transcription antiterminator</fullName>
    </submittedName>
</protein>
<dbReference type="PANTHER" id="PTHR30265">
    <property type="entry name" value="RHO-INTERACTING TRANSCRIPTION TERMINATION FACTOR NUSG"/>
    <property type="match status" value="1"/>
</dbReference>
<proteinExistence type="predicted"/>